<sequence>MFGKGFLKKVDIIGLMLMFLFLLNPYSLVIYIGYLIVIYVVAFKIGSITKLIDSEALILILFSFIYTSFDFLGGGDSGIQILIIQAIFPFSFYIFGKYLISNKLSQKDIFFLLISFAVIYSASSVATVLKDILEGGFAQVNRDFSSVWDGREILATGMAGYLIYNVTFPSFIISKSRFLNVFGRLILLFFYFVTILCSFRLGSRTLITLTVFSLLFSIVYQIIILKPKDKFIFIIQLIVISLLLLNFVSIDLEADYFSTLGHRLTEGTTSASSAGGRTELWLNGFANMFEHPLGWQGEEYGHNLWIDTAKVSGLLSLFFLLVFTVKSITNTKKIVFSNNIDPSLRICLGLFTIVTLIFFFGEPILEGNIYLFFFFCFYQGIVKRIIEIET</sequence>
<evidence type="ECO:0000313" key="2">
    <source>
        <dbReference type="EMBL" id="NAY91234.1"/>
    </source>
</evidence>
<accession>A0A964TAF9</accession>
<dbReference type="Proteomes" id="UP000667650">
    <property type="component" value="Unassembled WGS sequence"/>
</dbReference>
<keyword evidence="3" id="KW-1185">Reference proteome</keyword>
<dbReference type="AlphaFoldDB" id="A0A964TAF9"/>
<proteinExistence type="predicted"/>
<comment type="caution">
    <text evidence="2">The sequence shown here is derived from an EMBL/GenBank/DDBJ whole genome shotgun (WGS) entry which is preliminary data.</text>
</comment>
<keyword evidence="1" id="KW-1133">Transmembrane helix</keyword>
<keyword evidence="1" id="KW-0812">Transmembrane</keyword>
<evidence type="ECO:0000256" key="1">
    <source>
        <dbReference type="SAM" id="Phobius"/>
    </source>
</evidence>
<keyword evidence="1" id="KW-0472">Membrane</keyword>
<evidence type="ECO:0000313" key="3">
    <source>
        <dbReference type="Proteomes" id="UP000667650"/>
    </source>
</evidence>
<reference evidence="2" key="1">
    <citation type="submission" date="2020-01" db="EMBL/GenBank/DDBJ databases">
        <title>Muricauda ochracea sp. nov., isolated from a tidal flat of Garorim bay in Korea.</title>
        <authorList>
            <person name="Kim D."/>
            <person name="Yoo Y."/>
            <person name="Kim J.-J."/>
        </authorList>
    </citation>
    <scope>NUCLEOTIDE SEQUENCE</scope>
    <source>
        <strain evidence="2">JGD-17</strain>
    </source>
</reference>
<feature type="transmembrane region" description="Helical" evidence="1">
    <location>
        <begin position="181"/>
        <end position="201"/>
    </location>
</feature>
<feature type="transmembrane region" description="Helical" evidence="1">
    <location>
        <begin position="231"/>
        <end position="250"/>
    </location>
</feature>
<dbReference type="EMBL" id="JAAABI010000001">
    <property type="protein sequence ID" value="NAY91234.1"/>
    <property type="molecule type" value="Genomic_DNA"/>
</dbReference>
<feature type="transmembrane region" description="Helical" evidence="1">
    <location>
        <begin position="12"/>
        <end position="42"/>
    </location>
</feature>
<feature type="transmembrane region" description="Helical" evidence="1">
    <location>
        <begin position="153"/>
        <end position="174"/>
    </location>
</feature>
<organism evidence="2 3">
    <name type="scientific">Flagellimonas ochracea</name>
    <dbReference type="NCBI Taxonomy" id="2696472"/>
    <lineage>
        <taxon>Bacteria</taxon>
        <taxon>Pseudomonadati</taxon>
        <taxon>Bacteroidota</taxon>
        <taxon>Flavobacteriia</taxon>
        <taxon>Flavobacteriales</taxon>
        <taxon>Flavobacteriaceae</taxon>
        <taxon>Flagellimonas</taxon>
    </lineage>
</organism>
<feature type="transmembrane region" description="Helical" evidence="1">
    <location>
        <begin position="109"/>
        <end position="133"/>
    </location>
</feature>
<protein>
    <submittedName>
        <fullName evidence="2">Uncharacterized protein</fullName>
    </submittedName>
</protein>
<feature type="transmembrane region" description="Helical" evidence="1">
    <location>
        <begin position="304"/>
        <end position="323"/>
    </location>
</feature>
<feature type="transmembrane region" description="Helical" evidence="1">
    <location>
        <begin position="79"/>
        <end position="100"/>
    </location>
</feature>
<name>A0A964TAF9_9FLAO</name>
<feature type="transmembrane region" description="Helical" evidence="1">
    <location>
        <begin position="207"/>
        <end position="224"/>
    </location>
</feature>
<feature type="transmembrane region" description="Helical" evidence="1">
    <location>
        <begin position="344"/>
        <end position="361"/>
    </location>
</feature>
<gene>
    <name evidence="2" type="ORF">GTQ34_04815</name>
</gene>
<feature type="transmembrane region" description="Helical" evidence="1">
    <location>
        <begin position="54"/>
        <end position="73"/>
    </location>
</feature>